<proteinExistence type="predicted"/>
<dbReference type="AlphaFoldDB" id="A0A1B0GQK8"/>
<protein>
    <submittedName>
        <fullName evidence="1">Uncharacterized protein</fullName>
    </submittedName>
</protein>
<dbReference type="Proteomes" id="UP000092462">
    <property type="component" value="Unassembled WGS sequence"/>
</dbReference>
<organism evidence="1 2">
    <name type="scientific">Phlebotomus papatasi</name>
    <name type="common">Sandfly</name>
    <dbReference type="NCBI Taxonomy" id="29031"/>
    <lineage>
        <taxon>Eukaryota</taxon>
        <taxon>Metazoa</taxon>
        <taxon>Ecdysozoa</taxon>
        <taxon>Arthropoda</taxon>
        <taxon>Hexapoda</taxon>
        <taxon>Insecta</taxon>
        <taxon>Pterygota</taxon>
        <taxon>Neoptera</taxon>
        <taxon>Endopterygota</taxon>
        <taxon>Diptera</taxon>
        <taxon>Nematocera</taxon>
        <taxon>Psychodoidea</taxon>
        <taxon>Psychodidae</taxon>
        <taxon>Phlebotomus</taxon>
        <taxon>Phlebotomus</taxon>
    </lineage>
</organism>
<sequence>NTSSQIQQIAPRKLYQSLRFTKPRNREASRDSSQPGMTICGRNCPHTLMPRGMPSPSIVSEFFTFIRDTPIFASYFSIYSDVLFVCLIKKGTLFVLCTK</sequence>
<dbReference type="EMBL" id="AJVK01017207">
    <property type="status" value="NOT_ANNOTATED_CDS"/>
    <property type="molecule type" value="Genomic_DNA"/>
</dbReference>
<evidence type="ECO:0000313" key="2">
    <source>
        <dbReference type="Proteomes" id="UP000092462"/>
    </source>
</evidence>
<evidence type="ECO:0000313" key="1">
    <source>
        <dbReference type="EnsemblMetazoa" id="PPAI009806-PA"/>
    </source>
</evidence>
<dbReference type="EnsemblMetazoa" id="PPAI009806-RA">
    <property type="protein sequence ID" value="PPAI009806-PA"/>
    <property type="gene ID" value="PPAI009806"/>
</dbReference>
<accession>A0A1B0GQK8</accession>
<reference evidence="1" key="1">
    <citation type="submission" date="2022-08" db="UniProtKB">
        <authorList>
            <consortium name="EnsemblMetazoa"/>
        </authorList>
    </citation>
    <scope>IDENTIFICATION</scope>
    <source>
        <strain evidence="1">Israel</strain>
    </source>
</reference>
<name>A0A1B0GQK8_PHLPP</name>
<dbReference type="VEuPathDB" id="VectorBase:PPAI009806"/>
<keyword evidence="2" id="KW-1185">Reference proteome</keyword>